<proteinExistence type="inferred from homology"/>
<dbReference type="SUPFAM" id="SSF101478">
    <property type="entry name" value="ADP-ribosylglycohydrolase"/>
    <property type="match status" value="1"/>
</dbReference>
<evidence type="ECO:0000313" key="3">
    <source>
        <dbReference type="EMBL" id="ARF11212.1"/>
    </source>
</evidence>
<name>A0A1V0SHM4_9VIRU</name>
<dbReference type="PANTHER" id="PTHR16222">
    <property type="entry name" value="ADP-RIBOSYLGLYCOHYDROLASE"/>
    <property type="match status" value="1"/>
</dbReference>
<organism evidence="3">
    <name type="scientific">Klosneuvirus KNV1</name>
    <dbReference type="NCBI Taxonomy" id="1977640"/>
    <lineage>
        <taxon>Viruses</taxon>
        <taxon>Varidnaviria</taxon>
        <taxon>Bamfordvirae</taxon>
        <taxon>Nucleocytoviricota</taxon>
        <taxon>Megaviricetes</taxon>
        <taxon>Imitervirales</taxon>
        <taxon>Mimiviridae</taxon>
        <taxon>Klosneuvirinae</taxon>
        <taxon>Klosneuvirus</taxon>
    </lineage>
</organism>
<gene>
    <name evidence="3" type="ORF">Klosneuvirus_1_69</name>
</gene>
<dbReference type="PANTHER" id="PTHR16222:SF26">
    <property type="entry name" value="ADP-RIBOSYLHYDROLASE ARH1"/>
    <property type="match status" value="1"/>
</dbReference>
<dbReference type="InterPro" id="IPR050792">
    <property type="entry name" value="ADP-ribosylglycohydrolase"/>
</dbReference>
<dbReference type="Pfam" id="PF03747">
    <property type="entry name" value="ADP_ribosyl_GH"/>
    <property type="match status" value="1"/>
</dbReference>
<sequence>MEDKYISCMVMHAIGDTIGFKNGEWEFMSGGFEKANEKLYEFIELGGVNNISFKDWRVSDDTIMHIQTAVSLLENYNSINTFGQILKKNFLDAYEQFLKEGLKWRYPGISTMDALKLFKDGAEWSDIPYNVYSGGSGASMRSLCIGLAYYGETNRDQLVQISIESGRMTNNSTVGYLGAFASALFASLAIEGKEITEWPFILYDMLKKNEIIDRYMIITGRDVESYNRDKHDFIGKWYTYMNSKFDDKKKPIHRRADKNVVERGKLYHLNYGFKKQRHRDKQGEGTEEKTYIGSGGDDSVIIAYDALLDAGNNWEKLIVYAMLHMGDTDTTGCIAAGLYGILYGMDKIPENYFKDLEYKKELINLGKKLYKKFYKE</sequence>
<keyword evidence="2 3" id="KW-0378">Hydrolase</keyword>
<dbReference type="EMBL" id="KY684108">
    <property type="protein sequence ID" value="ARF11212.1"/>
    <property type="molecule type" value="Genomic_DNA"/>
</dbReference>
<evidence type="ECO:0000256" key="1">
    <source>
        <dbReference type="ARBA" id="ARBA00010702"/>
    </source>
</evidence>
<dbReference type="Gene3D" id="1.10.4080.10">
    <property type="entry name" value="ADP-ribosylation/Crystallin J1"/>
    <property type="match status" value="1"/>
</dbReference>
<dbReference type="InterPro" id="IPR036705">
    <property type="entry name" value="Ribosyl_crysJ1_sf"/>
</dbReference>
<dbReference type="GO" id="GO:0016787">
    <property type="term" value="F:hydrolase activity"/>
    <property type="evidence" value="ECO:0007669"/>
    <property type="project" value="UniProtKB-KW"/>
</dbReference>
<accession>A0A1V0SHM4</accession>
<comment type="similarity">
    <text evidence="1">Belongs to the ADP-ribosylglycohydrolase family.</text>
</comment>
<protein>
    <submittedName>
        <fullName evidence="3">ADP-ribosylglycohydrolase</fullName>
    </submittedName>
</protein>
<dbReference type="InterPro" id="IPR005502">
    <property type="entry name" value="Ribosyl_crysJ1"/>
</dbReference>
<evidence type="ECO:0000256" key="2">
    <source>
        <dbReference type="ARBA" id="ARBA00022801"/>
    </source>
</evidence>
<reference evidence="3" key="1">
    <citation type="journal article" date="2017" name="Science">
        <title>Giant viruses with an expanded complement of translation system components.</title>
        <authorList>
            <person name="Schulz F."/>
            <person name="Yutin N."/>
            <person name="Ivanova N.N."/>
            <person name="Ortega D.R."/>
            <person name="Lee T.K."/>
            <person name="Vierheilig J."/>
            <person name="Daims H."/>
            <person name="Horn M."/>
            <person name="Wagner M."/>
            <person name="Jensen G.J."/>
            <person name="Kyrpides N.C."/>
            <person name="Koonin E.V."/>
            <person name="Woyke T."/>
        </authorList>
    </citation>
    <scope>NUCLEOTIDE SEQUENCE</scope>
    <source>
        <strain evidence="3">KNV1</strain>
    </source>
</reference>